<evidence type="ECO:0000313" key="2">
    <source>
        <dbReference type="EMBL" id="KAL0427887.1"/>
    </source>
</evidence>
<feature type="domain" description="Reverse transcriptase Ty1/copia-type" evidence="1">
    <location>
        <begin position="15"/>
        <end position="92"/>
    </location>
</feature>
<name>A0AAW2VEL8_9LAMI</name>
<dbReference type="AlphaFoldDB" id="A0AAW2VEL8"/>
<evidence type="ECO:0000259" key="1">
    <source>
        <dbReference type="Pfam" id="PF07727"/>
    </source>
</evidence>
<reference evidence="2" key="2">
    <citation type="journal article" date="2024" name="Plant">
        <title>Genomic evolution and insights into agronomic trait innovations of Sesamum species.</title>
        <authorList>
            <person name="Miao H."/>
            <person name="Wang L."/>
            <person name="Qu L."/>
            <person name="Liu H."/>
            <person name="Sun Y."/>
            <person name="Le M."/>
            <person name="Wang Q."/>
            <person name="Wei S."/>
            <person name="Zheng Y."/>
            <person name="Lin W."/>
            <person name="Duan Y."/>
            <person name="Cao H."/>
            <person name="Xiong S."/>
            <person name="Wang X."/>
            <person name="Wei L."/>
            <person name="Li C."/>
            <person name="Ma Q."/>
            <person name="Ju M."/>
            <person name="Zhao R."/>
            <person name="Li G."/>
            <person name="Mu C."/>
            <person name="Tian Q."/>
            <person name="Mei H."/>
            <person name="Zhang T."/>
            <person name="Gao T."/>
            <person name="Zhang H."/>
        </authorList>
    </citation>
    <scope>NUCLEOTIDE SEQUENCE</scope>
    <source>
        <strain evidence="2">KEN1</strain>
    </source>
</reference>
<dbReference type="EMBL" id="JACGWN010000010">
    <property type="protein sequence ID" value="KAL0427887.1"/>
    <property type="molecule type" value="Genomic_DNA"/>
</dbReference>
<comment type="caution">
    <text evidence="2">The sequence shown here is derived from an EMBL/GenBank/DDBJ whole genome shotgun (WGS) entry which is preliminary data.</text>
</comment>
<organism evidence="2">
    <name type="scientific">Sesamum latifolium</name>
    <dbReference type="NCBI Taxonomy" id="2727402"/>
    <lineage>
        <taxon>Eukaryota</taxon>
        <taxon>Viridiplantae</taxon>
        <taxon>Streptophyta</taxon>
        <taxon>Embryophyta</taxon>
        <taxon>Tracheophyta</taxon>
        <taxon>Spermatophyta</taxon>
        <taxon>Magnoliopsida</taxon>
        <taxon>eudicotyledons</taxon>
        <taxon>Gunneridae</taxon>
        <taxon>Pentapetalae</taxon>
        <taxon>asterids</taxon>
        <taxon>lamiids</taxon>
        <taxon>Lamiales</taxon>
        <taxon>Pedaliaceae</taxon>
        <taxon>Sesamum</taxon>
    </lineage>
</organism>
<accession>A0AAW2VEL8</accession>
<proteinExistence type="predicted"/>
<dbReference type="InterPro" id="IPR013103">
    <property type="entry name" value="RVT_2"/>
</dbReference>
<sequence length="100" mass="11570">MASNKLPEAGTYFFDEVIRGYDFIKNESDPCVYKNISRNSVAYLVFYVDDILLIGNDVKILGDTKAWLPTQYSMKDMEKASYIPDIKIYQDRSRRILGIT</sequence>
<reference evidence="2" key="1">
    <citation type="submission" date="2020-06" db="EMBL/GenBank/DDBJ databases">
        <authorList>
            <person name="Li T."/>
            <person name="Hu X."/>
            <person name="Zhang T."/>
            <person name="Song X."/>
            <person name="Zhang H."/>
            <person name="Dai N."/>
            <person name="Sheng W."/>
            <person name="Hou X."/>
            <person name="Wei L."/>
        </authorList>
    </citation>
    <scope>NUCLEOTIDE SEQUENCE</scope>
    <source>
        <strain evidence="2">KEN1</strain>
        <tissue evidence="2">Leaf</tissue>
    </source>
</reference>
<gene>
    <name evidence="2" type="ORF">Slati_2963500</name>
</gene>
<protein>
    <recommendedName>
        <fullName evidence="1">Reverse transcriptase Ty1/copia-type domain-containing protein</fullName>
    </recommendedName>
</protein>
<dbReference type="Pfam" id="PF07727">
    <property type="entry name" value="RVT_2"/>
    <property type="match status" value="1"/>
</dbReference>